<dbReference type="GO" id="GO:0032196">
    <property type="term" value="P:transposition"/>
    <property type="evidence" value="ECO:0007669"/>
    <property type="project" value="UniProtKB-KW"/>
</dbReference>
<sequence>METWKVYMEIYQLKQEGFKIRRIARKLGISRTTVYKYLEKSPQEMAEWVASTQTRKKKLDAYELLIHTWLTEHPDLSSAQVHDWLKERFPTLRVGESTVRGYVKALREKYHIPKTEMKRVYQAIPDPPMGQQAQVDFGQTIQKTSQGKEKKLYFISFVLSHSRYKYVVWLSRPFTTKDMIQAHEDAFQYFGGIPYELAYDQDSLIVVSENEGDLILTSEFQAYREARKLKLFVCRKADPESKGKIENVVGFVKKNFAKNRVFHHIDKWNESCLAWLIRTGNGKVHNTTKKRPVEVFALEKQHLRPVNKKISISNIDNSITRNVRKDNTIIYQSNRYSVPLGTYKKDKEVFIEISDQNELIIREESNGAIIAKHTLSLEKGKLIQDSQHTRDRSKGIAAYIETVSTYFDDKEMASDFLQEIHQRYPRYIRDQLSLILKVSKTVARERRNQALEECVARKIYSATEFRDVVEFIQRQTDSHQRPPQIEAIKTLHGMDDTLLQIKPKTRELDSYIELLKGATV</sequence>
<dbReference type="InterPro" id="IPR009057">
    <property type="entry name" value="Homeodomain-like_sf"/>
</dbReference>
<name>A0A0A1MTX9_9BACI</name>
<dbReference type="SUPFAM" id="SSF53098">
    <property type="entry name" value="Ribonuclease H-like"/>
    <property type="match status" value="1"/>
</dbReference>
<dbReference type="Proteomes" id="UP000040453">
    <property type="component" value="Unassembled WGS sequence"/>
</dbReference>
<dbReference type="InterPro" id="IPR017894">
    <property type="entry name" value="HTH_IS21_transposase_type"/>
</dbReference>
<feature type="domain" description="Integrase catalytic" evidence="6">
    <location>
        <begin position="124"/>
        <end position="300"/>
    </location>
</feature>
<dbReference type="InterPro" id="IPR036397">
    <property type="entry name" value="RNaseH_sf"/>
</dbReference>
<dbReference type="SUPFAM" id="SSF46689">
    <property type="entry name" value="Homeodomain-like"/>
    <property type="match status" value="1"/>
</dbReference>
<evidence type="ECO:0000256" key="2">
    <source>
        <dbReference type="ARBA" id="ARBA00022578"/>
    </source>
</evidence>
<dbReference type="NCBIfam" id="NF033546">
    <property type="entry name" value="transpos_IS21"/>
    <property type="match status" value="1"/>
</dbReference>
<accession>A0A0A1MTX9</accession>
<evidence type="ECO:0000259" key="5">
    <source>
        <dbReference type="PROSITE" id="PS50531"/>
    </source>
</evidence>
<evidence type="ECO:0000313" key="7">
    <source>
        <dbReference type="EMBL" id="CEI82987.1"/>
    </source>
</evidence>
<dbReference type="GO" id="GO:0000150">
    <property type="term" value="F:DNA strand exchange activity"/>
    <property type="evidence" value="ECO:0007669"/>
    <property type="project" value="InterPro"/>
</dbReference>
<proteinExistence type="inferred from homology"/>
<dbReference type="EMBL" id="CDGG01000001">
    <property type="protein sequence ID" value="CEI82987.1"/>
    <property type="molecule type" value="Genomic_DNA"/>
</dbReference>
<protein>
    <submittedName>
        <fullName evidence="7">Integrase core domain protein</fullName>
    </submittedName>
</protein>
<evidence type="ECO:0000256" key="1">
    <source>
        <dbReference type="ARBA" id="ARBA00009277"/>
    </source>
</evidence>
<dbReference type="InterPro" id="IPR012337">
    <property type="entry name" value="RNaseH-like_sf"/>
</dbReference>
<dbReference type="InterPro" id="IPR001584">
    <property type="entry name" value="Integrase_cat-core"/>
</dbReference>
<dbReference type="PANTHER" id="PTHR35004:SF6">
    <property type="entry name" value="TRANSPOSASE"/>
    <property type="match status" value="1"/>
</dbReference>
<dbReference type="PANTHER" id="PTHR35004">
    <property type="entry name" value="TRANSPOSASE RV3428C-RELATED"/>
    <property type="match status" value="1"/>
</dbReference>
<gene>
    <name evidence="7" type="ORF">BN997_02876</name>
</gene>
<feature type="domain" description="HTH IS21-type" evidence="5">
    <location>
        <begin position="5"/>
        <end position="70"/>
    </location>
</feature>
<comment type="similarity">
    <text evidence="1">Belongs to the transposase IS21/IS408/IS1162 family.</text>
</comment>
<evidence type="ECO:0000259" key="6">
    <source>
        <dbReference type="PROSITE" id="PS50994"/>
    </source>
</evidence>
<evidence type="ECO:0000256" key="4">
    <source>
        <dbReference type="ARBA" id="ARBA00023172"/>
    </source>
</evidence>
<dbReference type="Gene3D" id="1.10.10.60">
    <property type="entry name" value="Homeodomain-like"/>
    <property type="match status" value="1"/>
</dbReference>
<keyword evidence="2" id="KW-0815">Transposition</keyword>
<reference evidence="7 8" key="1">
    <citation type="submission" date="2014-11" db="EMBL/GenBank/DDBJ databases">
        <authorList>
            <person name="Urmite Genomes Urmite Genomes"/>
        </authorList>
    </citation>
    <scope>NUCLEOTIDE SEQUENCE [LARGE SCALE GENOMIC DNA]</scope>
    <source>
        <strain evidence="7 8">Oc5</strain>
    </source>
</reference>
<dbReference type="GO" id="GO:0003677">
    <property type="term" value="F:DNA binding"/>
    <property type="evidence" value="ECO:0007669"/>
    <property type="project" value="UniProtKB-KW"/>
</dbReference>
<dbReference type="STRING" id="545501.BN997_02876"/>
<organism evidence="7 8">
    <name type="scientific">Oceanobacillus oncorhynchi</name>
    <dbReference type="NCBI Taxonomy" id="545501"/>
    <lineage>
        <taxon>Bacteria</taxon>
        <taxon>Bacillati</taxon>
        <taxon>Bacillota</taxon>
        <taxon>Bacilli</taxon>
        <taxon>Bacillales</taxon>
        <taxon>Bacillaceae</taxon>
        <taxon>Oceanobacillus</taxon>
    </lineage>
</organism>
<dbReference type="PROSITE" id="PS50531">
    <property type="entry name" value="HTH_IS21"/>
    <property type="match status" value="1"/>
</dbReference>
<dbReference type="PROSITE" id="PS50994">
    <property type="entry name" value="INTEGRASE"/>
    <property type="match status" value="1"/>
</dbReference>
<dbReference type="InterPro" id="IPR006120">
    <property type="entry name" value="Resolvase_HTH_dom"/>
</dbReference>
<dbReference type="AlphaFoldDB" id="A0A0A1MTX9"/>
<dbReference type="GO" id="GO:0015074">
    <property type="term" value="P:DNA integration"/>
    <property type="evidence" value="ECO:0007669"/>
    <property type="project" value="InterPro"/>
</dbReference>
<dbReference type="Pfam" id="PF02796">
    <property type="entry name" value="HTH_7"/>
    <property type="match status" value="1"/>
</dbReference>
<keyword evidence="4" id="KW-0233">DNA recombination</keyword>
<dbReference type="Gene3D" id="3.30.420.10">
    <property type="entry name" value="Ribonuclease H-like superfamily/Ribonuclease H"/>
    <property type="match status" value="1"/>
</dbReference>
<evidence type="ECO:0000256" key="3">
    <source>
        <dbReference type="ARBA" id="ARBA00023125"/>
    </source>
</evidence>
<evidence type="ECO:0000313" key="8">
    <source>
        <dbReference type="Proteomes" id="UP000040453"/>
    </source>
</evidence>
<keyword evidence="8" id="KW-1185">Reference proteome</keyword>
<keyword evidence="3" id="KW-0238">DNA-binding</keyword>